<dbReference type="PROSITE" id="PS50017">
    <property type="entry name" value="DEATH_DOMAIN"/>
    <property type="match status" value="1"/>
</dbReference>
<dbReference type="CDD" id="cd01670">
    <property type="entry name" value="Death"/>
    <property type="match status" value="1"/>
</dbReference>
<dbReference type="GO" id="GO:0007165">
    <property type="term" value="P:signal transduction"/>
    <property type="evidence" value="ECO:0007669"/>
    <property type="project" value="InterPro"/>
</dbReference>
<evidence type="ECO:0000256" key="1">
    <source>
        <dbReference type="SAM" id="MobiDB-lite"/>
    </source>
</evidence>
<dbReference type="AlphaFoldDB" id="A0A1B6MVM2"/>
<reference evidence="4" key="1">
    <citation type="submission" date="2015-11" db="EMBL/GenBank/DDBJ databases">
        <title>De novo transcriptome assembly of four potential Pierce s Disease insect vectors from Arizona vineyards.</title>
        <authorList>
            <person name="Tassone E.E."/>
        </authorList>
    </citation>
    <scope>NUCLEOTIDE SEQUENCE</scope>
</reference>
<protein>
    <recommendedName>
        <fullName evidence="2">Death domain-containing protein</fullName>
    </recommendedName>
</protein>
<gene>
    <name evidence="3" type="ORF">g.48828</name>
    <name evidence="4" type="ORF">g.48829</name>
</gene>
<feature type="region of interest" description="Disordered" evidence="1">
    <location>
        <begin position="27"/>
        <end position="136"/>
    </location>
</feature>
<dbReference type="Gene3D" id="1.10.533.10">
    <property type="entry name" value="Death Domain, Fas"/>
    <property type="match status" value="1"/>
</dbReference>
<evidence type="ECO:0000313" key="3">
    <source>
        <dbReference type="EMBL" id="JAT32185.1"/>
    </source>
</evidence>
<dbReference type="EMBL" id="GEBQ01007792">
    <property type="protein sequence ID" value="JAT32185.1"/>
    <property type="molecule type" value="Transcribed_RNA"/>
</dbReference>
<proteinExistence type="predicted"/>
<dbReference type="InterPro" id="IPR000488">
    <property type="entry name" value="Death_dom"/>
</dbReference>
<dbReference type="InterPro" id="IPR011029">
    <property type="entry name" value="DEATH-like_dom_sf"/>
</dbReference>
<feature type="domain" description="Death" evidence="2">
    <location>
        <begin position="201"/>
        <end position="275"/>
    </location>
</feature>
<name>A0A1B6MVM2_9HEMI</name>
<feature type="compositionally biased region" description="Basic and acidic residues" evidence="1">
    <location>
        <begin position="109"/>
        <end position="122"/>
    </location>
</feature>
<feature type="compositionally biased region" description="Basic and acidic residues" evidence="1">
    <location>
        <begin position="81"/>
        <end position="91"/>
    </location>
</feature>
<sequence length="281" mass="31879">MAPISHETGKPEDKVVKWFKSFFGVSKHKAVSERRRNRINYEDNVCDAVPGPPRQESEMPNDDSLPNNEGFQGENHNNNSNHEHNNPKVEEPSDEENQPNRVEEESDDDKPNSEYKGSDEYQHFPNNSRSFGYGRSPVVNQTNIQITGGKLHIGSTTNIYNNLGAPNLHQQNASRRPEKSEAVKDIMKSPQKVESGHLECLAGHFGVEWKKIGSKLLFTEGEIKAFKSQHEDRSEISFHMLENWVEQRNATLGLLCKALWDTKLDNAIKAVNDLSVKIHLL</sequence>
<dbReference type="Pfam" id="PF00531">
    <property type="entry name" value="Death"/>
    <property type="match status" value="1"/>
</dbReference>
<dbReference type="EMBL" id="GEBQ01000007">
    <property type="protein sequence ID" value="JAT39970.1"/>
    <property type="molecule type" value="Transcribed_RNA"/>
</dbReference>
<dbReference type="SUPFAM" id="SSF47986">
    <property type="entry name" value="DEATH domain"/>
    <property type="match status" value="1"/>
</dbReference>
<accession>A0A1B6MVM2</accession>
<evidence type="ECO:0000259" key="2">
    <source>
        <dbReference type="PROSITE" id="PS50017"/>
    </source>
</evidence>
<organism evidence="4">
    <name type="scientific">Graphocephala atropunctata</name>
    <dbReference type="NCBI Taxonomy" id="36148"/>
    <lineage>
        <taxon>Eukaryota</taxon>
        <taxon>Metazoa</taxon>
        <taxon>Ecdysozoa</taxon>
        <taxon>Arthropoda</taxon>
        <taxon>Hexapoda</taxon>
        <taxon>Insecta</taxon>
        <taxon>Pterygota</taxon>
        <taxon>Neoptera</taxon>
        <taxon>Paraneoptera</taxon>
        <taxon>Hemiptera</taxon>
        <taxon>Auchenorrhyncha</taxon>
        <taxon>Membracoidea</taxon>
        <taxon>Cicadellidae</taxon>
        <taxon>Cicadellinae</taxon>
        <taxon>Cicadellini</taxon>
        <taxon>Graphocephala</taxon>
    </lineage>
</organism>
<evidence type="ECO:0000313" key="4">
    <source>
        <dbReference type="EMBL" id="JAT39970.1"/>
    </source>
</evidence>